<evidence type="ECO:0000313" key="3">
    <source>
        <dbReference type="Proteomes" id="UP000252182"/>
    </source>
</evidence>
<name>A0A345DEA2_9BURK</name>
<keyword evidence="3" id="KW-1185">Reference proteome</keyword>
<feature type="domain" description="MmeI-like C-terminal" evidence="1">
    <location>
        <begin position="1"/>
        <end position="66"/>
    </location>
</feature>
<dbReference type="OrthoDB" id="9782445at2"/>
<protein>
    <recommendedName>
        <fullName evidence="1">MmeI-like C-terminal domain-containing protein</fullName>
    </recommendedName>
</protein>
<dbReference type="KEGG" id="hyf:DTO96_102446"/>
<gene>
    <name evidence="2" type="ORF">DTO96_102446</name>
</gene>
<dbReference type="Pfam" id="PF20467">
    <property type="entry name" value="MmeI_C"/>
    <property type="match status" value="1"/>
</dbReference>
<reference evidence="3" key="1">
    <citation type="submission" date="2018-07" db="EMBL/GenBank/DDBJ databases">
        <authorList>
            <person name="Kim H."/>
        </authorList>
    </citation>
    <scope>NUCLEOTIDE SEQUENCE [LARGE SCALE GENOMIC DNA]</scope>
    <source>
        <strain evidence="3">F02</strain>
    </source>
</reference>
<evidence type="ECO:0000313" key="2">
    <source>
        <dbReference type="EMBL" id="AXF86690.1"/>
    </source>
</evidence>
<sequence length="80" mass="8720">MLDARAAHPDASLADLYDPLTMPANLVKAHAALDKAVDAAYGFKGTSDSQRVAFLFDLYQTYTHRLIADAPAKPKRSKKS</sequence>
<proteinExistence type="predicted"/>
<organism evidence="2 3">
    <name type="scientific">Ephemeroptericola cinctiostellae</name>
    <dbReference type="NCBI Taxonomy" id="2268024"/>
    <lineage>
        <taxon>Bacteria</taxon>
        <taxon>Pseudomonadati</taxon>
        <taxon>Pseudomonadota</taxon>
        <taxon>Betaproteobacteria</taxon>
        <taxon>Burkholderiales</taxon>
        <taxon>Burkholderiaceae</taxon>
        <taxon>Ephemeroptericola</taxon>
    </lineage>
</organism>
<dbReference type="Proteomes" id="UP000252182">
    <property type="component" value="Chromosome"/>
</dbReference>
<dbReference type="InterPro" id="IPR046818">
    <property type="entry name" value="MmeI_C"/>
</dbReference>
<dbReference type="AlphaFoldDB" id="A0A345DEA2"/>
<dbReference type="EMBL" id="CP031124">
    <property type="protein sequence ID" value="AXF86690.1"/>
    <property type="molecule type" value="Genomic_DNA"/>
</dbReference>
<evidence type="ECO:0000259" key="1">
    <source>
        <dbReference type="Pfam" id="PF20467"/>
    </source>
</evidence>
<accession>A0A345DEA2</accession>